<dbReference type="InterPro" id="IPR043149">
    <property type="entry name" value="TagF_N"/>
</dbReference>
<dbReference type="GO" id="GO:0005886">
    <property type="term" value="C:plasma membrane"/>
    <property type="evidence" value="ECO:0007669"/>
    <property type="project" value="UniProtKB-SubCell"/>
</dbReference>
<evidence type="ECO:0000256" key="4">
    <source>
        <dbReference type="ARBA" id="ARBA00022679"/>
    </source>
</evidence>
<dbReference type="SUPFAM" id="SSF53756">
    <property type="entry name" value="UDP-Glycosyltransferase/glycogen phosphorylase"/>
    <property type="match status" value="1"/>
</dbReference>
<protein>
    <recommendedName>
        <fullName evidence="7">Glycosyltransferase 2-like domain-containing protein</fullName>
    </recommendedName>
</protein>
<dbReference type="InterPro" id="IPR029044">
    <property type="entry name" value="Nucleotide-diphossugar_trans"/>
</dbReference>
<dbReference type="SUPFAM" id="SSF53448">
    <property type="entry name" value="Nucleotide-diphospho-sugar transferases"/>
    <property type="match status" value="1"/>
</dbReference>
<dbReference type="EMBL" id="LGUE01000008">
    <property type="protein sequence ID" value="KON82886.1"/>
    <property type="molecule type" value="Genomic_DNA"/>
</dbReference>
<evidence type="ECO:0000313" key="9">
    <source>
        <dbReference type="Proteomes" id="UP000037405"/>
    </source>
</evidence>
<dbReference type="InterPro" id="IPR043148">
    <property type="entry name" value="TagF_C"/>
</dbReference>
<dbReference type="PANTHER" id="PTHR37316">
    <property type="entry name" value="TEICHOIC ACID GLYCEROL-PHOSPHATE PRIMASE"/>
    <property type="match status" value="1"/>
</dbReference>
<dbReference type="GO" id="GO:0047355">
    <property type="term" value="F:CDP-glycerol glycerophosphotransferase activity"/>
    <property type="evidence" value="ECO:0007669"/>
    <property type="project" value="InterPro"/>
</dbReference>
<dbReference type="InterPro" id="IPR001173">
    <property type="entry name" value="Glyco_trans_2-like"/>
</dbReference>
<dbReference type="Gene3D" id="3.40.50.12580">
    <property type="match status" value="1"/>
</dbReference>
<name>A0A0M0G079_9BACI</name>
<dbReference type="InterPro" id="IPR051612">
    <property type="entry name" value="Teichoic_Acid_Biosynth"/>
</dbReference>
<comment type="caution">
    <text evidence="8">The sequence shown here is derived from an EMBL/GenBank/DDBJ whole genome shotgun (WGS) entry which is preliminary data.</text>
</comment>
<dbReference type="RefSeq" id="WP_053429533.1">
    <property type="nucleotide sequence ID" value="NZ_LGUE01000008.1"/>
</dbReference>
<evidence type="ECO:0000256" key="1">
    <source>
        <dbReference type="ARBA" id="ARBA00004202"/>
    </source>
</evidence>
<dbReference type="Gene3D" id="3.90.550.10">
    <property type="entry name" value="Spore Coat Polysaccharide Biosynthesis Protein SpsA, Chain A"/>
    <property type="match status" value="1"/>
</dbReference>
<sequence length="733" mass="86914">MGFEITVIIPTYNVAKYIGEALNSVLNQTFKGNVEILLIDDCSTDETPSILEDYKNNHPDRAITVLHQETNARQGTARNRGLGIAQGKYVFFLDGDDTIDPNTFEKMIEKAEGSQCDFVMCDWVYAYEDRKLMYVNYDRFLTNEYLEAEYCERLLEAATYFTVNKLYNREFLLKHGITYGEGYIYEDYEFYVEVAQRAEKIGIVSNPFYHVRVNEDSTTKKDRKTTIHIDSLVKAVEATITKFDPRWEQSYYHLYKYIVKKTMNYIRERAPMGQKRKTIKKVLTILNRKRTDYYVPRDVVPLFYFYFRRKYVQNSKINQLILIDDLHHKGQLTPLFRKAMKAKETMLKNKTISKLNQKRLIAKKNNELQRYEELSIKENVILFLGFDYRYIGNSKYFFDYMMNRADSTHELYFVTTSNEVPSKYRVTPRSLKFYKILNQAKFVIGESWIPLDFKKKDGQEWIQLWHGTPFKKLFFDSHEPFITTFNKNHKRDKQRDISRWDYLLADSPKAKEKFTTAFAYLEDRILNIGYPRVQWLKDNRNNQKLIKELKQSMDIPEHKKVILYVPTWRDYNYKKSVLDLDYTLDISRMQQLLGEDYVFINKDHSMGRNQLKNPNVITPPNTLEVQNLILLADVIISDYSSIVFDGLAIDKPFYLFINDFDKYEKARGVYVDMARDLGDFCVTTEEELAEKIVKEDVWLDHLMRLKEGYVTEGDVNSNELLLEKLTRTNLVNF</sequence>
<dbReference type="GO" id="GO:0019350">
    <property type="term" value="P:teichoic acid biosynthetic process"/>
    <property type="evidence" value="ECO:0007669"/>
    <property type="project" value="UniProtKB-KW"/>
</dbReference>
<keyword evidence="3" id="KW-1003">Cell membrane</keyword>
<gene>
    <name evidence="8" type="ORF">AF331_18735</name>
</gene>
<evidence type="ECO:0000256" key="5">
    <source>
        <dbReference type="ARBA" id="ARBA00022944"/>
    </source>
</evidence>
<proteinExistence type="inferred from homology"/>
<dbReference type="Gene3D" id="3.40.50.11820">
    <property type="match status" value="1"/>
</dbReference>
<keyword evidence="6" id="KW-0472">Membrane</keyword>
<dbReference type="CDD" id="cd00761">
    <property type="entry name" value="Glyco_tranf_GTA_type"/>
    <property type="match status" value="1"/>
</dbReference>
<evidence type="ECO:0000259" key="7">
    <source>
        <dbReference type="Pfam" id="PF00535"/>
    </source>
</evidence>
<evidence type="ECO:0000256" key="3">
    <source>
        <dbReference type="ARBA" id="ARBA00022475"/>
    </source>
</evidence>
<keyword evidence="4" id="KW-0808">Transferase</keyword>
<dbReference type="InterPro" id="IPR007554">
    <property type="entry name" value="Glycerophosphate_synth"/>
</dbReference>
<reference evidence="9" key="1">
    <citation type="submission" date="2015-07" db="EMBL/GenBank/DDBJ databases">
        <title>Fjat-14235 jcm11544.</title>
        <authorList>
            <person name="Liu B."/>
            <person name="Wang J."/>
            <person name="Zhu Y."/>
            <person name="Liu G."/>
            <person name="Chen Q."/>
            <person name="Chen Z."/>
            <person name="Lan J."/>
            <person name="Che J."/>
            <person name="Ge C."/>
            <person name="Shi H."/>
            <person name="Pan Z."/>
            <person name="Liu X."/>
        </authorList>
    </citation>
    <scope>NUCLEOTIDE SEQUENCE [LARGE SCALE GENOMIC DNA]</scope>
    <source>
        <strain evidence="9">JCM 11544</strain>
    </source>
</reference>
<dbReference type="PANTHER" id="PTHR37316:SF3">
    <property type="entry name" value="TEICHOIC ACID GLYCEROL-PHOSPHATE TRANSFERASE"/>
    <property type="match status" value="1"/>
</dbReference>
<dbReference type="Pfam" id="PF00535">
    <property type="entry name" value="Glycos_transf_2"/>
    <property type="match status" value="1"/>
</dbReference>
<dbReference type="AlphaFoldDB" id="A0A0M0G079"/>
<keyword evidence="5" id="KW-0777">Teichoic acid biosynthesis</keyword>
<dbReference type="Proteomes" id="UP000037405">
    <property type="component" value="Unassembled WGS sequence"/>
</dbReference>
<evidence type="ECO:0000256" key="6">
    <source>
        <dbReference type="ARBA" id="ARBA00023136"/>
    </source>
</evidence>
<dbReference type="Pfam" id="PF04464">
    <property type="entry name" value="Glyphos_transf"/>
    <property type="match status" value="1"/>
</dbReference>
<comment type="subcellular location">
    <subcellularLocation>
        <location evidence="1">Cell membrane</location>
        <topology evidence="1">Peripheral membrane protein</topology>
    </subcellularLocation>
</comment>
<comment type="similarity">
    <text evidence="2">Belongs to the CDP-glycerol glycerophosphotransferase family.</text>
</comment>
<dbReference type="PATRIC" id="fig|189381.12.peg.3253"/>
<accession>A0A0M0G079</accession>
<feature type="domain" description="Glycosyltransferase 2-like" evidence="7">
    <location>
        <begin position="6"/>
        <end position="172"/>
    </location>
</feature>
<evidence type="ECO:0000313" key="8">
    <source>
        <dbReference type="EMBL" id="KON82886.1"/>
    </source>
</evidence>
<organism evidence="8 9">
    <name type="scientific">Rossellomorea marisflavi</name>
    <dbReference type="NCBI Taxonomy" id="189381"/>
    <lineage>
        <taxon>Bacteria</taxon>
        <taxon>Bacillati</taxon>
        <taxon>Bacillota</taxon>
        <taxon>Bacilli</taxon>
        <taxon>Bacillales</taxon>
        <taxon>Bacillaceae</taxon>
        <taxon>Rossellomorea</taxon>
    </lineage>
</organism>
<evidence type="ECO:0000256" key="2">
    <source>
        <dbReference type="ARBA" id="ARBA00010488"/>
    </source>
</evidence>
<keyword evidence="9" id="KW-1185">Reference proteome</keyword>
<dbReference type="OrthoDB" id="396512at2"/>